<evidence type="ECO:0000313" key="2">
    <source>
        <dbReference type="EMBL" id="KAK3767870.1"/>
    </source>
</evidence>
<gene>
    <name evidence="2" type="ORF">RRG08_059202</name>
</gene>
<protein>
    <submittedName>
        <fullName evidence="2">Uncharacterized protein</fullName>
    </submittedName>
</protein>
<proteinExistence type="predicted"/>
<accession>A0AAE0ZEK8</accession>
<evidence type="ECO:0000313" key="3">
    <source>
        <dbReference type="Proteomes" id="UP001283361"/>
    </source>
</evidence>
<dbReference type="Proteomes" id="UP001283361">
    <property type="component" value="Unassembled WGS sequence"/>
</dbReference>
<comment type="caution">
    <text evidence="2">The sequence shown here is derived from an EMBL/GenBank/DDBJ whole genome shotgun (WGS) entry which is preliminary data.</text>
</comment>
<dbReference type="AlphaFoldDB" id="A0AAE0ZEK8"/>
<feature type="compositionally biased region" description="Polar residues" evidence="1">
    <location>
        <begin position="1"/>
        <end position="19"/>
    </location>
</feature>
<keyword evidence="3" id="KW-1185">Reference proteome</keyword>
<organism evidence="2 3">
    <name type="scientific">Elysia crispata</name>
    <name type="common">lettuce slug</name>
    <dbReference type="NCBI Taxonomy" id="231223"/>
    <lineage>
        <taxon>Eukaryota</taxon>
        <taxon>Metazoa</taxon>
        <taxon>Spiralia</taxon>
        <taxon>Lophotrochozoa</taxon>
        <taxon>Mollusca</taxon>
        <taxon>Gastropoda</taxon>
        <taxon>Heterobranchia</taxon>
        <taxon>Euthyneura</taxon>
        <taxon>Panpulmonata</taxon>
        <taxon>Sacoglossa</taxon>
        <taxon>Placobranchoidea</taxon>
        <taxon>Plakobranchidae</taxon>
        <taxon>Elysia</taxon>
    </lineage>
</organism>
<sequence length="77" mass="8186">MRSVTSNQNNGQTSPTYSPGSPEWTINYPGGLTNLPGAIVHLHGFEVAAQHFLSPTRHTCCQESCLALVCVTGGKNT</sequence>
<dbReference type="EMBL" id="JAWDGP010004098">
    <property type="protein sequence ID" value="KAK3767870.1"/>
    <property type="molecule type" value="Genomic_DNA"/>
</dbReference>
<name>A0AAE0ZEK8_9GAST</name>
<evidence type="ECO:0000256" key="1">
    <source>
        <dbReference type="SAM" id="MobiDB-lite"/>
    </source>
</evidence>
<feature type="region of interest" description="Disordered" evidence="1">
    <location>
        <begin position="1"/>
        <end position="23"/>
    </location>
</feature>
<reference evidence="2" key="1">
    <citation type="journal article" date="2023" name="G3 (Bethesda)">
        <title>A reference genome for the long-term kleptoplast-retaining sea slug Elysia crispata morphotype clarki.</title>
        <authorList>
            <person name="Eastman K.E."/>
            <person name="Pendleton A.L."/>
            <person name="Shaikh M.A."/>
            <person name="Suttiyut T."/>
            <person name="Ogas R."/>
            <person name="Tomko P."/>
            <person name="Gavelis G."/>
            <person name="Widhalm J.R."/>
            <person name="Wisecaver J.H."/>
        </authorList>
    </citation>
    <scope>NUCLEOTIDE SEQUENCE</scope>
    <source>
        <strain evidence="2">ECLA1</strain>
    </source>
</reference>